<keyword evidence="2" id="KW-1185">Reference proteome</keyword>
<dbReference type="Proteomes" id="UP000008718">
    <property type="component" value="Chromosome"/>
</dbReference>
<evidence type="ECO:0000313" key="2">
    <source>
        <dbReference type="Proteomes" id="UP000008718"/>
    </source>
</evidence>
<protein>
    <submittedName>
        <fullName evidence="1">Uncharacterized protein</fullName>
    </submittedName>
</protein>
<dbReference type="HOGENOM" id="CLU_3237053_0_0_10"/>
<dbReference type="EMBL" id="CP002345">
    <property type="protein sequence ID" value="ADQ80114.1"/>
    <property type="molecule type" value="Genomic_DNA"/>
</dbReference>
<organism evidence="1 2">
    <name type="scientific">Paludibacter propionicigenes (strain DSM 17365 / JCM 13257 / WB4)</name>
    <dbReference type="NCBI Taxonomy" id="694427"/>
    <lineage>
        <taxon>Bacteria</taxon>
        <taxon>Pseudomonadati</taxon>
        <taxon>Bacteroidota</taxon>
        <taxon>Bacteroidia</taxon>
        <taxon>Bacteroidales</taxon>
        <taxon>Paludibacteraceae</taxon>
        <taxon>Paludibacter</taxon>
    </lineage>
</organism>
<sequence>MINVVFKRDSMIYSIIIITDDKVFPNYFTGLFNWRVKSANIII</sequence>
<reference evidence="1 2" key="2">
    <citation type="journal article" date="2011" name="Stand. Genomic Sci.">
        <title>Complete genome sequence of Paludibacter propionicigenes type strain (WB4).</title>
        <authorList>
            <person name="Gronow S."/>
            <person name="Munk C."/>
            <person name="Lapidus A."/>
            <person name="Nolan M."/>
            <person name="Lucas S."/>
            <person name="Hammon N."/>
            <person name="Deshpande S."/>
            <person name="Cheng J.F."/>
            <person name="Tapia R."/>
            <person name="Han C."/>
            <person name="Goodwin L."/>
            <person name="Pitluck S."/>
            <person name="Liolios K."/>
            <person name="Ivanova N."/>
            <person name="Mavromatis K."/>
            <person name="Mikhailova N."/>
            <person name="Pati A."/>
            <person name="Chen A."/>
            <person name="Palaniappan K."/>
            <person name="Land M."/>
            <person name="Hauser L."/>
            <person name="Chang Y.J."/>
            <person name="Jeffries C.D."/>
            <person name="Brambilla E."/>
            <person name="Rohde M."/>
            <person name="Goker M."/>
            <person name="Detter J.C."/>
            <person name="Woyke T."/>
            <person name="Bristow J."/>
            <person name="Eisen J.A."/>
            <person name="Markowitz V."/>
            <person name="Hugenholtz P."/>
            <person name="Kyrpides N.C."/>
            <person name="Klenk H.P."/>
        </authorList>
    </citation>
    <scope>NUCLEOTIDE SEQUENCE [LARGE SCALE GENOMIC DNA]</scope>
    <source>
        <strain evidence="2">DSM 17365 / JCM 13257 / WB4</strain>
    </source>
</reference>
<proteinExistence type="predicted"/>
<gene>
    <name evidence="1" type="ordered locus">Palpr_1977</name>
</gene>
<accession>E4T5X0</accession>
<dbReference type="AlphaFoldDB" id="E4T5X0"/>
<dbReference type="KEGG" id="ppn:Palpr_1977"/>
<reference key="1">
    <citation type="submission" date="2010-11" db="EMBL/GenBank/DDBJ databases">
        <title>The complete genome of Paludibacter propionicigenes DSM 17365.</title>
        <authorList>
            <consortium name="US DOE Joint Genome Institute (JGI-PGF)"/>
            <person name="Lucas S."/>
            <person name="Copeland A."/>
            <person name="Lapidus A."/>
            <person name="Bruce D."/>
            <person name="Goodwin L."/>
            <person name="Pitluck S."/>
            <person name="Kyrpides N."/>
            <person name="Mavromatis K."/>
            <person name="Ivanova N."/>
            <person name="Munk A.C."/>
            <person name="Brettin T."/>
            <person name="Detter J.C."/>
            <person name="Han C."/>
            <person name="Tapia R."/>
            <person name="Land M."/>
            <person name="Hauser L."/>
            <person name="Markowitz V."/>
            <person name="Cheng J.-F."/>
            <person name="Hugenholtz P."/>
            <person name="Woyke T."/>
            <person name="Wu D."/>
            <person name="Gronow S."/>
            <person name="Wellnitz S."/>
            <person name="Brambilla E."/>
            <person name="Klenk H.-P."/>
            <person name="Eisen J.A."/>
        </authorList>
    </citation>
    <scope>NUCLEOTIDE SEQUENCE</scope>
    <source>
        <strain>WB4</strain>
    </source>
</reference>
<name>E4T5X0_PALPW</name>
<evidence type="ECO:0000313" key="1">
    <source>
        <dbReference type="EMBL" id="ADQ80114.1"/>
    </source>
</evidence>